<comment type="caution">
    <text evidence="1">The sequence shown here is derived from an EMBL/GenBank/DDBJ whole genome shotgun (WGS) entry which is preliminary data.</text>
</comment>
<gene>
    <name evidence="1" type="ORF">DQP58_23050</name>
</gene>
<evidence type="ECO:0000313" key="1">
    <source>
        <dbReference type="EMBL" id="RAU90540.1"/>
    </source>
</evidence>
<dbReference type="Proteomes" id="UP000250347">
    <property type="component" value="Unassembled WGS sequence"/>
</dbReference>
<dbReference type="PRINTS" id="PR00368">
    <property type="entry name" value="FADPNR"/>
</dbReference>
<dbReference type="Pfam" id="PF13450">
    <property type="entry name" value="NAD_binding_8"/>
    <property type="match status" value="1"/>
</dbReference>
<reference evidence="1 2" key="1">
    <citation type="submission" date="2018-06" db="EMBL/GenBank/DDBJ databases">
        <title>NTM in soil in Japan.</title>
        <authorList>
            <person name="Ohya K."/>
        </authorList>
    </citation>
    <scope>NUCLEOTIDE SEQUENCE [LARGE SCALE GENOMIC DNA]</scope>
    <source>
        <strain evidence="1 2">GF76</strain>
    </source>
</reference>
<dbReference type="EMBL" id="QMEU01000118">
    <property type="protein sequence ID" value="RAU90540.1"/>
    <property type="molecule type" value="Genomic_DNA"/>
</dbReference>
<dbReference type="RefSeq" id="WP_112710483.1">
    <property type="nucleotide sequence ID" value="NZ_QMEU01000118.1"/>
</dbReference>
<organism evidence="1 2">
    <name type="scientific">Mycobacterium colombiense</name>
    <dbReference type="NCBI Taxonomy" id="339268"/>
    <lineage>
        <taxon>Bacteria</taxon>
        <taxon>Bacillati</taxon>
        <taxon>Actinomycetota</taxon>
        <taxon>Actinomycetes</taxon>
        <taxon>Mycobacteriales</taxon>
        <taxon>Mycobacteriaceae</taxon>
        <taxon>Mycobacterium</taxon>
        <taxon>Mycobacterium avium complex (MAC)</taxon>
    </lineage>
</organism>
<accession>A0A329K6R6</accession>
<dbReference type="InterPro" id="IPR036188">
    <property type="entry name" value="FAD/NAD-bd_sf"/>
</dbReference>
<dbReference type="InterPro" id="IPR050464">
    <property type="entry name" value="Zeta_carotene_desat/Oxidored"/>
</dbReference>
<dbReference type="SUPFAM" id="SSF51905">
    <property type="entry name" value="FAD/NAD(P)-binding domain"/>
    <property type="match status" value="1"/>
</dbReference>
<protein>
    <submittedName>
        <fullName evidence="1">FAD-dependent oxidoreductase</fullName>
    </submittedName>
</protein>
<dbReference type="PANTHER" id="PTHR42923">
    <property type="entry name" value="PROTOPORPHYRINOGEN OXIDASE"/>
    <property type="match status" value="1"/>
</dbReference>
<dbReference type="Gene3D" id="3.50.50.60">
    <property type="entry name" value="FAD/NAD(P)-binding domain"/>
    <property type="match status" value="1"/>
</dbReference>
<dbReference type="PANTHER" id="PTHR42923:SF46">
    <property type="entry name" value="AMINE OXIDASE"/>
    <property type="match status" value="1"/>
</dbReference>
<sequence length="396" mass="42515">MGSHISVIGGGLGGLTAAIACAEAGVPVRLYEAHDRLGGRGRATPPPYVAHDGAHVFYADGPHYKWLKKRGFVKRLGWPGPVAMATLLHFRADGRIRALPPLPMLRPQSRKWLTAPVDVDFHTWASGRWGEKTATQMANAISVVTYHADTGQLSAAFVWTLFQRVLGPNPPAVRWVRGGWQTVIDRMADRAKELGVAVQTAARIDTLPAGGPVIVATDIAAARSLLGDDSLSWTSGHAALLDIAVKAGRKDTNLIFDLDEGGFHESYSMQDDSVAPAKEALYQLQMPVRAGESHADAHRRLEGLADQALPNWRERTTFYRTAIAKGRTGALDLPGQTWRDRPAVYRGDGVYLVGDMVSAPGMRGEISINSAISAAAAATATLTKVRTRAPSGRSAP</sequence>
<proteinExistence type="predicted"/>
<dbReference type="Gene3D" id="3.90.660.50">
    <property type="match status" value="1"/>
</dbReference>
<dbReference type="AlphaFoldDB" id="A0A329K6R6"/>
<dbReference type="PRINTS" id="PR00411">
    <property type="entry name" value="PNDRDTASEI"/>
</dbReference>
<name>A0A329K6R6_9MYCO</name>
<dbReference type="GO" id="GO:0016491">
    <property type="term" value="F:oxidoreductase activity"/>
    <property type="evidence" value="ECO:0007669"/>
    <property type="project" value="TreeGrafter"/>
</dbReference>
<evidence type="ECO:0000313" key="2">
    <source>
        <dbReference type="Proteomes" id="UP000250347"/>
    </source>
</evidence>